<comment type="caution">
    <text evidence="4">The sequence shown here is derived from an EMBL/GenBank/DDBJ whole genome shotgun (WGS) entry which is preliminary data.</text>
</comment>
<dbReference type="Pfam" id="PF01380">
    <property type="entry name" value="SIS"/>
    <property type="match status" value="1"/>
</dbReference>
<dbReference type="InterPro" id="IPR001347">
    <property type="entry name" value="SIS_dom"/>
</dbReference>
<reference evidence="4 5" key="1">
    <citation type="submission" date="2020-02" db="EMBL/GenBank/DDBJ databases">
        <title>Draft genome sequence of Lactococcus sp. Hs30E4-3.</title>
        <authorList>
            <person name="Noda S."/>
            <person name="Yuki M."/>
            <person name="Ohkuma M."/>
        </authorList>
    </citation>
    <scope>NUCLEOTIDE SEQUENCE [LARGE SCALE GENOMIC DNA]</scope>
    <source>
        <strain evidence="4 5">Hs30E4-3</strain>
    </source>
</reference>
<evidence type="ECO:0000259" key="3">
    <source>
        <dbReference type="PROSITE" id="PS51464"/>
    </source>
</evidence>
<proteinExistence type="inferred from homology"/>
<keyword evidence="4" id="KW-0413">Isomerase</keyword>
<feature type="domain" description="SIS" evidence="3">
    <location>
        <begin position="29"/>
        <end position="173"/>
    </location>
</feature>
<name>A0A6A0BA97_9LACT</name>
<protein>
    <submittedName>
        <fullName evidence="4">6-phospho-3-hexuloisomerase</fullName>
    </submittedName>
</protein>
<keyword evidence="2" id="KW-0472">Membrane</keyword>
<dbReference type="EMBL" id="BLLI01000019">
    <property type="protein sequence ID" value="GFH42312.1"/>
    <property type="molecule type" value="Genomic_DNA"/>
</dbReference>
<dbReference type="GO" id="GO:0097367">
    <property type="term" value="F:carbohydrate derivative binding"/>
    <property type="evidence" value="ECO:0007669"/>
    <property type="project" value="InterPro"/>
</dbReference>
<gene>
    <name evidence="4" type="ORF">Hs30E_08630</name>
</gene>
<dbReference type="InterPro" id="IPR017552">
    <property type="entry name" value="PHI/rmpB"/>
</dbReference>
<dbReference type="AlphaFoldDB" id="A0A6A0BA97"/>
<feature type="transmembrane region" description="Helical" evidence="2">
    <location>
        <begin position="152"/>
        <end position="172"/>
    </location>
</feature>
<keyword evidence="2" id="KW-1133">Transmembrane helix</keyword>
<organism evidence="4 5">
    <name type="scientific">Pseudolactococcus hodotermopsidis</name>
    <dbReference type="NCBI Taxonomy" id="2709157"/>
    <lineage>
        <taxon>Bacteria</taxon>
        <taxon>Bacillati</taxon>
        <taxon>Bacillota</taxon>
        <taxon>Bacilli</taxon>
        <taxon>Lactobacillales</taxon>
        <taxon>Streptococcaceae</taxon>
        <taxon>Pseudolactococcus</taxon>
    </lineage>
</organism>
<comment type="similarity">
    <text evidence="1">Belongs to the SIS family. PHI subfamily.</text>
</comment>
<evidence type="ECO:0000256" key="1">
    <source>
        <dbReference type="ARBA" id="ARBA00009235"/>
    </source>
</evidence>
<dbReference type="GO" id="GO:1901135">
    <property type="term" value="P:carbohydrate derivative metabolic process"/>
    <property type="evidence" value="ECO:0007669"/>
    <property type="project" value="InterPro"/>
</dbReference>
<dbReference type="PROSITE" id="PS51464">
    <property type="entry name" value="SIS"/>
    <property type="match status" value="1"/>
</dbReference>
<evidence type="ECO:0000313" key="5">
    <source>
        <dbReference type="Proteomes" id="UP000480303"/>
    </source>
</evidence>
<dbReference type="PANTHER" id="PTHR43443">
    <property type="entry name" value="3-HEXULOSE-6-PHOSPHATE ISOMERASE"/>
    <property type="match status" value="1"/>
</dbReference>
<evidence type="ECO:0000313" key="4">
    <source>
        <dbReference type="EMBL" id="GFH42312.1"/>
    </source>
</evidence>
<keyword evidence="5" id="KW-1185">Reference proteome</keyword>
<keyword evidence="2" id="KW-0812">Transmembrane</keyword>
<accession>A0A6A0BA97</accession>
<dbReference type="PANTHER" id="PTHR43443:SF1">
    <property type="entry name" value="3-HEXULOSE-6-PHOSPHATE ISOMERASE"/>
    <property type="match status" value="1"/>
</dbReference>
<dbReference type="Gene3D" id="3.40.50.10490">
    <property type="entry name" value="Glucose-6-phosphate isomerase like protein, domain 1"/>
    <property type="match status" value="1"/>
</dbReference>
<sequence length="186" mass="19892">MNIQNNITNILKELQENATKIDDNQAEQLIDKIVSANHIFLQGAGRSGAVVATFANRLLHLGLSVSLVGEISSPHSKAGDLLIICSGSGETDSLKSLAQKAVTNNVDIALVTAKKESTIGHLAETVLVLPSKVKSETTQKTSEFSQAMGSSFVQLAFLTFEGLVLSLMTVLAQTNETMLPRHADFE</sequence>
<dbReference type="NCBIfam" id="TIGR03127">
    <property type="entry name" value="RuMP_HxlB"/>
    <property type="match status" value="1"/>
</dbReference>
<dbReference type="SUPFAM" id="SSF53697">
    <property type="entry name" value="SIS domain"/>
    <property type="match status" value="1"/>
</dbReference>
<dbReference type="Proteomes" id="UP000480303">
    <property type="component" value="Unassembled WGS sequence"/>
</dbReference>
<dbReference type="InterPro" id="IPR046348">
    <property type="entry name" value="SIS_dom_sf"/>
</dbReference>
<dbReference type="GO" id="GO:0016853">
    <property type="term" value="F:isomerase activity"/>
    <property type="evidence" value="ECO:0007669"/>
    <property type="project" value="UniProtKB-KW"/>
</dbReference>
<dbReference type="RefSeq" id="WP_172208295.1">
    <property type="nucleotide sequence ID" value="NZ_BLLI01000019.1"/>
</dbReference>
<evidence type="ECO:0000256" key="2">
    <source>
        <dbReference type="SAM" id="Phobius"/>
    </source>
</evidence>